<reference evidence="2" key="1">
    <citation type="submission" date="2022-11" db="UniProtKB">
        <authorList>
            <consortium name="WormBaseParasite"/>
        </authorList>
    </citation>
    <scope>IDENTIFICATION</scope>
</reference>
<organism evidence="1 2">
    <name type="scientific">Parascaris univalens</name>
    <name type="common">Nematode worm</name>
    <dbReference type="NCBI Taxonomy" id="6257"/>
    <lineage>
        <taxon>Eukaryota</taxon>
        <taxon>Metazoa</taxon>
        <taxon>Ecdysozoa</taxon>
        <taxon>Nematoda</taxon>
        <taxon>Chromadorea</taxon>
        <taxon>Rhabditida</taxon>
        <taxon>Spirurina</taxon>
        <taxon>Ascaridomorpha</taxon>
        <taxon>Ascaridoidea</taxon>
        <taxon>Ascarididae</taxon>
        <taxon>Parascaris</taxon>
    </lineage>
</organism>
<evidence type="ECO:0000313" key="1">
    <source>
        <dbReference type="Proteomes" id="UP000887569"/>
    </source>
</evidence>
<accession>A0A915A8E6</accession>
<dbReference type="AlphaFoldDB" id="A0A915A8E6"/>
<sequence>MSRNYSKNRLLLRVEQPEWKNFQLDLSSLSLNDLWEQMRAFARRAPNFFENRCALLICIRRYILARACFDENKEKRSNYMMI</sequence>
<keyword evidence="1" id="KW-1185">Reference proteome</keyword>
<evidence type="ECO:0000313" key="2">
    <source>
        <dbReference type="WBParaSite" id="PgR003_g021_t02"/>
    </source>
</evidence>
<protein>
    <submittedName>
        <fullName evidence="2">Cysteine-rich transmembrane CYSTM domain-containing protein</fullName>
    </submittedName>
</protein>
<name>A0A915A8E6_PARUN</name>
<dbReference type="WBParaSite" id="PgR003_g021_t02">
    <property type="protein sequence ID" value="PgR003_g021_t02"/>
    <property type="gene ID" value="PgR003_g021"/>
</dbReference>
<dbReference type="Proteomes" id="UP000887569">
    <property type="component" value="Unplaced"/>
</dbReference>
<proteinExistence type="predicted"/>